<dbReference type="Gene3D" id="2.40.50.1020">
    <property type="entry name" value="LytTr DNA-binding domain"/>
    <property type="match status" value="1"/>
</dbReference>
<sequence length="234" mass="26952">MYHIAVVDDDAEQCAGLQHRIQDLIEPGMECCISLHSSLAELDEQNVDIVFADICLDGGENAIEEVMQLFSERPEVQVIYVTGHTEYCSAVYETRHIGFLVKPVSTVDLANALRRAFNRLRDLREQPFAVHFGTTSYVVRPEQILYVESKLRVAIFHCANQREIRTYMKLSQVESRLPDHFCRCHSSYIVNFDFVDAITRNNFILTDGTRVPISNRRWAETNDAFWRHAHGTED</sequence>
<dbReference type="InterPro" id="IPR007492">
    <property type="entry name" value="LytTR_DNA-bd_dom"/>
</dbReference>
<gene>
    <name evidence="4" type="ORF">CQR56_0485</name>
</gene>
<proteinExistence type="predicted"/>
<dbReference type="PROSITE" id="PS50110">
    <property type="entry name" value="RESPONSE_REGULATORY"/>
    <property type="match status" value="1"/>
</dbReference>
<dbReference type="PANTHER" id="PTHR37299:SF1">
    <property type="entry name" value="STAGE 0 SPORULATION PROTEIN A HOMOLOG"/>
    <property type="match status" value="1"/>
</dbReference>
<evidence type="ECO:0000313" key="4">
    <source>
        <dbReference type="EMBL" id="PKU97732.1"/>
    </source>
</evidence>
<accession>A0A2N3QXP2</accession>
<feature type="modified residue" description="4-aspartylphosphate" evidence="1">
    <location>
        <position position="53"/>
    </location>
</feature>
<dbReference type="SMART" id="SM00448">
    <property type="entry name" value="REC"/>
    <property type="match status" value="1"/>
</dbReference>
<dbReference type="AlphaFoldDB" id="A0A2N3QXP2"/>
<comment type="caution">
    <text evidence="4">The sequence shown here is derived from an EMBL/GenBank/DDBJ whole genome shotgun (WGS) entry which is preliminary data.</text>
</comment>
<protein>
    <submittedName>
        <fullName evidence="4">LytTR family two component transcriptional regulator</fullName>
    </submittedName>
</protein>
<organism evidence="4 5">
    <name type="scientific">Bifidobacterium pseudolongum subsp. globosum</name>
    <dbReference type="NCBI Taxonomy" id="1690"/>
    <lineage>
        <taxon>Bacteria</taxon>
        <taxon>Bacillati</taxon>
        <taxon>Actinomycetota</taxon>
        <taxon>Actinomycetes</taxon>
        <taxon>Bifidobacteriales</taxon>
        <taxon>Bifidobacteriaceae</taxon>
        <taxon>Bifidobacterium</taxon>
    </lineage>
</organism>
<name>A0A2N3QXP2_9BIFI</name>
<dbReference type="SUPFAM" id="SSF52172">
    <property type="entry name" value="CheY-like"/>
    <property type="match status" value="1"/>
</dbReference>
<reference evidence="4 5" key="1">
    <citation type="submission" date="2017-10" db="EMBL/GenBank/DDBJ databases">
        <title>Bifidobacterium genomics.</title>
        <authorList>
            <person name="Lugli G.A."/>
            <person name="Milani C."/>
            <person name="Mancabelli L."/>
        </authorList>
    </citation>
    <scope>NUCLEOTIDE SEQUENCE [LARGE SCALE GENOMIC DNA]</scope>
    <source>
        <strain evidence="4 5">1744B</strain>
    </source>
</reference>
<dbReference type="InterPro" id="IPR046947">
    <property type="entry name" value="LytR-like"/>
</dbReference>
<evidence type="ECO:0000313" key="5">
    <source>
        <dbReference type="Proteomes" id="UP000233783"/>
    </source>
</evidence>
<dbReference type="GO" id="GO:0000156">
    <property type="term" value="F:phosphorelay response regulator activity"/>
    <property type="evidence" value="ECO:0007669"/>
    <property type="project" value="InterPro"/>
</dbReference>
<dbReference type="SMART" id="SM00850">
    <property type="entry name" value="LytTR"/>
    <property type="match status" value="1"/>
</dbReference>
<dbReference type="RefSeq" id="WP_101393260.1">
    <property type="nucleotide sequence ID" value="NZ_PCHB01000006.1"/>
</dbReference>
<dbReference type="Pfam" id="PF04397">
    <property type="entry name" value="LytTR"/>
    <property type="match status" value="1"/>
</dbReference>
<dbReference type="Proteomes" id="UP000233783">
    <property type="component" value="Unassembled WGS sequence"/>
</dbReference>
<keyword evidence="1" id="KW-0597">Phosphoprotein</keyword>
<evidence type="ECO:0000259" key="2">
    <source>
        <dbReference type="PROSITE" id="PS50110"/>
    </source>
</evidence>
<dbReference type="PROSITE" id="PS50930">
    <property type="entry name" value="HTH_LYTTR"/>
    <property type="match status" value="1"/>
</dbReference>
<dbReference type="Gene3D" id="3.40.50.2300">
    <property type="match status" value="1"/>
</dbReference>
<dbReference type="EMBL" id="PCHB01000006">
    <property type="protein sequence ID" value="PKU97732.1"/>
    <property type="molecule type" value="Genomic_DNA"/>
</dbReference>
<evidence type="ECO:0000259" key="3">
    <source>
        <dbReference type="PROSITE" id="PS50930"/>
    </source>
</evidence>
<dbReference type="InterPro" id="IPR001789">
    <property type="entry name" value="Sig_transdc_resp-reg_receiver"/>
</dbReference>
<dbReference type="PANTHER" id="PTHR37299">
    <property type="entry name" value="TRANSCRIPTIONAL REGULATOR-RELATED"/>
    <property type="match status" value="1"/>
</dbReference>
<feature type="domain" description="HTH LytTR-type" evidence="3">
    <location>
        <begin position="128"/>
        <end position="227"/>
    </location>
</feature>
<dbReference type="GO" id="GO:0003677">
    <property type="term" value="F:DNA binding"/>
    <property type="evidence" value="ECO:0007669"/>
    <property type="project" value="InterPro"/>
</dbReference>
<feature type="domain" description="Response regulatory" evidence="2">
    <location>
        <begin position="3"/>
        <end position="117"/>
    </location>
</feature>
<dbReference type="InterPro" id="IPR011006">
    <property type="entry name" value="CheY-like_superfamily"/>
</dbReference>
<dbReference type="Pfam" id="PF00072">
    <property type="entry name" value="Response_reg"/>
    <property type="match status" value="1"/>
</dbReference>
<evidence type="ECO:0000256" key="1">
    <source>
        <dbReference type="PROSITE-ProRule" id="PRU00169"/>
    </source>
</evidence>